<keyword evidence="2" id="KW-1185">Reference proteome</keyword>
<protein>
    <submittedName>
        <fullName evidence="1">GHKL domain-containing protein</fullName>
    </submittedName>
</protein>
<name>A0ACC6P7F7_9BACL</name>
<dbReference type="EMBL" id="JBBKAR010000007">
    <property type="protein sequence ID" value="MEJ8302854.1"/>
    <property type="molecule type" value="Genomic_DNA"/>
</dbReference>
<sequence length="433" mass="49703">MGDQLILLLINIGTSLVMAVQVNFYFNSVFGTEKSKRGKKYWIAAFLPLIFVYLTVALPDLLSSVFAVSVIFLFAQGYNVSQKLKLMFAILYAVLLTLINLILIYLIHPSLEPFSLRMPSDEIPDELSLAMTMLLGCTIMFAVIQVIRLVVKKRRFPLESRYSLLFLSVPIISIYLVNVFTLYSEKNIHYFLSVFGFIVLNVLVVYMLDTLIARFQLTLQNDRLQNQMDYQDANYEKTVHSFKEIKRIIHDTNKHMLVVAEYIERGRSEEAIQHIRATLQSIDNAYVRVNTGNLVVDALVTNALNVGRANGIRIDTELRLREPELAIERYDLCVVLGNMLDNAVEASKSVRQVEDRLIRIEIRSSEAAMFVRVRNRTEREVTDLRSRKANAEEHGFGLTNIERICEKYGGHMTISTENRTFDNMAMLPFPHLK</sequence>
<evidence type="ECO:0000313" key="1">
    <source>
        <dbReference type="EMBL" id="MEJ8302854.1"/>
    </source>
</evidence>
<dbReference type="Proteomes" id="UP001380953">
    <property type="component" value="Unassembled WGS sequence"/>
</dbReference>
<reference evidence="1" key="1">
    <citation type="submission" date="2024-03" db="EMBL/GenBank/DDBJ databases">
        <title>Whole genome sequecning of epiphytes from Marcgravia umbellata leaves.</title>
        <authorList>
            <person name="Kumar G."/>
            <person name="Savka M.A."/>
        </authorList>
    </citation>
    <scope>NUCLEOTIDE SEQUENCE</scope>
    <source>
        <strain evidence="1">RIT_BL5</strain>
    </source>
</reference>
<accession>A0ACC6P7F7</accession>
<gene>
    <name evidence="1" type="ORF">WKI47_02885</name>
</gene>
<comment type="caution">
    <text evidence="1">The sequence shown here is derived from an EMBL/GenBank/DDBJ whole genome shotgun (WGS) entry which is preliminary data.</text>
</comment>
<organism evidence="1 2">
    <name type="scientific">Saccharibacillus sacchari</name>
    <dbReference type="NCBI Taxonomy" id="456493"/>
    <lineage>
        <taxon>Bacteria</taxon>
        <taxon>Bacillati</taxon>
        <taxon>Bacillota</taxon>
        <taxon>Bacilli</taxon>
        <taxon>Bacillales</taxon>
        <taxon>Paenibacillaceae</taxon>
        <taxon>Saccharibacillus</taxon>
    </lineage>
</organism>
<evidence type="ECO:0000313" key="2">
    <source>
        <dbReference type="Proteomes" id="UP001380953"/>
    </source>
</evidence>
<proteinExistence type="predicted"/>